<keyword evidence="2" id="KW-1185">Reference proteome</keyword>
<sequence length="400" mass="45539">MLDDQTEFGNFFPRNVRIEQTKLPERGSDVVGPNAASSKCQFCHVHFSEPALLVPFEHTLEKLSEKSEGKTKRKMGAQEKTDARYEFFKVINSFLNAKGGSLLIHTNGNTNVDRFDQMVKDKLVTMIPDDALFQDVYEQRFLDNDHLSFCVKPPRRQRPLSILDFNTKFAVSAGLADPTKGQMRHFMKRVIEEENESVSLLEANRDTLVLNEGKPAMLKGFQSQDNRPLRKNICTQTKYDSKTEITEFCWTISKPYISAFSKLPGGGSVYIGMMEEKTSDRSTGGLIVKGIDASKIDQIKIQEELCKRFKTELMQIGRSKPDKPIEIEVLPVRSDKSLVVIQIKVNYYHGVCFTSSTGPDLFQAKRKKEELLVERIDVGCWLEQFRPHELHVYGGLATIK</sequence>
<reference evidence="1 2" key="1">
    <citation type="submission" date="2024-02" db="EMBL/GenBank/DDBJ databases">
        <title>Chromosome-scale genome assembly of the rough periwinkle Littorina saxatilis.</title>
        <authorList>
            <person name="De Jode A."/>
            <person name="Faria R."/>
            <person name="Formenti G."/>
            <person name="Sims Y."/>
            <person name="Smith T.P."/>
            <person name="Tracey A."/>
            <person name="Wood J.M.D."/>
            <person name="Zagrodzka Z.B."/>
            <person name="Johannesson K."/>
            <person name="Butlin R.K."/>
            <person name="Leder E.H."/>
        </authorList>
    </citation>
    <scope>NUCLEOTIDE SEQUENCE [LARGE SCALE GENOMIC DNA]</scope>
    <source>
        <strain evidence="1">Snail1</strain>
        <tissue evidence="1">Muscle</tissue>
    </source>
</reference>
<dbReference type="AlphaFoldDB" id="A0AAN9BI22"/>
<evidence type="ECO:0000313" key="2">
    <source>
        <dbReference type="Proteomes" id="UP001374579"/>
    </source>
</evidence>
<dbReference type="Proteomes" id="UP001374579">
    <property type="component" value="Unassembled WGS sequence"/>
</dbReference>
<protein>
    <submittedName>
        <fullName evidence="1">Uncharacterized protein</fullName>
    </submittedName>
</protein>
<gene>
    <name evidence="1" type="ORF">V1264_017340</name>
</gene>
<organism evidence="1 2">
    <name type="scientific">Littorina saxatilis</name>
    <dbReference type="NCBI Taxonomy" id="31220"/>
    <lineage>
        <taxon>Eukaryota</taxon>
        <taxon>Metazoa</taxon>
        <taxon>Spiralia</taxon>
        <taxon>Lophotrochozoa</taxon>
        <taxon>Mollusca</taxon>
        <taxon>Gastropoda</taxon>
        <taxon>Caenogastropoda</taxon>
        <taxon>Littorinimorpha</taxon>
        <taxon>Littorinoidea</taxon>
        <taxon>Littorinidae</taxon>
        <taxon>Littorina</taxon>
    </lineage>
</organism>
<dbReference type="EMBL" id="JBAMIC010000007">
    <property type="protein sequence ID" value="KAK7106035.1"/>
    <property type="molecule type" value="Genomic_DNA"/>
</dbReference>
<evidence type="ECO:0000313" key="1">
    <source>
        <dbReference type="EMBL" id="KAK7106035.1"/>
    </source>
</evidence>
<accession>A0AAN9BI22</accession>
<name>A0AAN9BI22_9CAEN</name>
<proteinExistence type="predicted"/>
<comment type="caution">
    <text evidence="1">The sequence shown here is derived from an EMBL/GenBank/DDBJ whole genome shotgun (WGS) entry which is preliminary data.</text>
</comment>